<proteinExistence type="inferred from homology"/>
<evidence type="ECO:0000259" key="6">
    <source>
        <dbReference type="Pfam" id="PF00703"/>
    </source>
</evidence>
<comment type="similarity">
    <text evidence="2">Belongs to the glycosyl hydrolase 2 family.</text>
</comment>
<accession>A0A419F5T6</accession>
<evidence type="ECO:0000256" key="2">
    <source>
        <dbReference type="ARBA" id="ARBA00007401"/>
    </source>
</evidence>
<organism evidence="8 9">
    <name type="scientific">Candidatus Abyssobacteria bacterium SURF_17</name>
    <dbReference type="NCBI Taxonomy" id="2093361"/>
    <lineage>
        <taxon>Bacteria</taxon>
        <taxon>Pseudomonadati</taxon>
        <taxon>Candidatus Hydrogenedentota</taxon>
        <taxon>Candidatus Abyssobacteria</taxon>
    </lineage>
</organism>
<feature type="domain" description="Beta-mannosidase-like galactose-binding" evidence="7">
    <location>
        <begin position="56"/>
        <end position="222"/>
    </location>
</feature>
<dbReference type="InterPro" id="IPR054593">
    <property type="entry name" value="Beta-mannosidase-like_N2"/>
</dbReference>
<dbReference type="PANTHER" id="PTHR43730">
    <property type="entry name" value="BETA-MANNOSIDASE"/>
    <property type="match status" value="1"/>
</dbReference>
<evidence type="ECO:0000259" key="7">
    <source>
        <dbReference type="Pfam" id="PF22666"/>
    </source>
</evidence>
<evidence type="ECO:0000256" key="1">
    <source>
        <dbReference type="ARBA" id="ARBA00000829"/>
    </source>
</evidence>
<dbReference type="GO" id="GO:0004567">
    <property type="term" value="F:beta-mannosidase activity"/>
    <property type="evidence" value="ECO:0007669"/>
    <property type="project" value="UniProtKB-EC"/>
</dbReference>
<dbReference type="Pfam" id="PF22666">
    <property type="entry name" value="Glyco_hydro_2_N2"/>
    <property type="match status" value="1"/>
</dbReference>
<dbReference type="InterPro" id="IPR017853">
    <property type="entry name" value="GH"/>
</dbReference>
<dbReference type="AlphaFoldDB" id="A0A419F5T6"/>
<protein>
    <recommendedName>
        <fullName evidence="3">beta-mannosidase</fullName>
        <ecNumber evidence="3">3.2.1.25</ecNumber>
    </recommendedName>
</protein>
<dbReference type="GO" id="GO:0006516">
    <property type="term" value="P:glycoprotein catabolic process"/>
    <property type="evidence" value="ECO:0007669"/>
    <property type="project" value="TreeGrafter"/>
</dbReference>
<sequence length="783" mass="89885">MKCIPFDLLTSGCVENHRIFAVEHSGSISLAGSDWRLGYKKIYGSSSSGTIAEIEKMTGWVNATVPGNVRADLMAAGRLPDLFVGLKNQNTEWVNDCVWWYEKRFGSPVKKCKRYFIELRGIDYISQVFFNRRKLGENEGMFTRHLYDVSSIISSDNVLNVRVMGSAFLPKPALTPLQRIWEKVGAPLQDGTEVFPERTSTLKCQMGFGWDFAPDIRTMGIWDEVNLIGSGKVFIGRVQVKASVFRELDSARVQVTLYLNSLVAGPLKITFRLRPANFKGPSHTFNFNAFIKKGMETIERSIVVEKPRLWNPWDKGEPCLYELRIRLHDDDGLSDEVTGLVGFRDIQLAPNPGSAARKSHWTFLINGEREFIRGANWVPADALMGRLREQDYEDLIRLAKEAHINLFRVWGGGLREKRHFYEICSRQGILVWQEFPFSCVFLGRFPTNEPFLRLAEKEVASIVKAIANYPCVALYCGGNEFSPTRNSKLLTRVAQAVRSVDGDRPFLPASPARGDRHNWFVWHGFANIREYREDDCQFASEFGLQAPPAPDSLKRFLSESALWPVGEEWEYHKADTKKLERYVGPMTGFARLEQFVEAAQKVQAFALQTAIEHYRRRKYACSGTIFWQFNDPWPAISWSVIDYYRTPKLAYHRLKELYNPVLISLKYELKQHMPGEMVPIEVWVVNDLSRELADCKLEISMESQDEKFMNLNFDIGTVPPDSSQAFFQFVLRLPDRPQWLLRAKMRSGAETISSNTYDLNVYDVGEATSWNRIYDRATRWVMS</sequence>
<dbReference type="PANTHER" id="PTHR43730:SF1">
    <property type="entry name" value="BETA-MANNOSIDASE"/>
    <property type="match status" value="1"/>
</dbReference>
<dbReference type="EC" id="3.2.1.25" evidence="3"/>
<comment type="caution">
    <text evidence="8">The sequence shown here is derived from an EMBL/GenBank/DDBJ whole genome shotgun (WGS) entry which is preliminary data.</text>
</comment>
<dbReference type="GO" id="GO:0005975">
    <property type="term" value="P:carbohydrate metabolic process"/>
    <property type="evidence" value="ECO:0007669"/>
    <property type="project" value="InterPro"/>
</dbReference>
<feature type="domain" description="Glycoside hydrolase family 2 immunoglobulin-like beta-sandwich" evidence="6">
    <location>
        <begin position="233"/>
        <end position="344"/>
    </location>
</feature>
<comment type="catalytic activity">
    <reaction evidence="1">
        <text>Hydrolysis of terminal, non-reducing beta-D-mannose residues in beta-D-mannosides.</text>
        <dbReference type="EC" id="3.2.1.25"/>
    </reaction>
</comment>
<evidence type="ECO:0000256" key="5">
    <source>
        <dbReference type="ARBA" id="ARBA00023295"/>
    </source>
</evidence>
<name>A0A419F5T6_9BACT</name>
<dbReference type="Gene3D" id="2.60.120.260">
    <property type="entry name" value="Galactose-binding domain-like"/>
    <property type="match status" value="1"/>
</dbReference>
<dbReference type="InterPro" id="IPR006102">
    <property type="entry name" value="Ig-like_GH2"/>
</dbReference>
<dbReference type="InterPro" id="IPR008979">
    <property type="entry name" value="Galactose-bd-like_sf"/>
</dbReference>
<evidence type="ECO:0000256" key="3">
    <source>
        <dbReference type="ARBA" id="ARBA00012754"/>
    </source>
</evidence>
<dbReference type="Gene3D" id="3.20.20.80">
    <property type="entry name" value="Glycosidases"/>
    <property type="match status" value="1"/>
</dbReference>
<evidence type="ECO:0000313" key="9">
    <source>
        <dbReference type="Proteomes" id="UP000285961"/>
    </source>
</evidence>
<dbReference type="InterPro" id="IPR036156">
    <property type="entry name" value="Beta-gal/glucu_dom_sf"/>
</dbReference>
<dbReference type="InterPro" id="IPR013783">
    <property type="entry name" value="Ig-like_fold"/>
</dbReference>
<evidence type="ECO:0000256" key="4">
    <source>
        <dbReference type="ARBA" id="ARBA00022801"/>
    </source>
</evidence>
<dbReference type="SUPFAM" id="SSF49303">
    <property type="entry name" value="beta-Galactosidase/glucuronidase domain"/>
    <property type="match status" value="1"/>
</dbReference>
<dbReference type="Gene3D" id="2.60.40.10">
    <property type="entry name" value="Immunoglobulins"/>
    <property type="match status" value="1"/>
</dbReference>
<reference evidence="8 9" key="1">
    <citation type="journal article" date="2017" name="ISME J.">
        <title>Energy and carbon metabolisms in a deep terrestrial subsurface fluid microbial community.</title>
        <authorList>
            <person name="Momper L."/>
            <person name="Jungbluth S.P."/>
            <person name="Lee M.D."/>
            <person name="Amend J.P."/>
        </authorList>
    </citation>
    <scope>NUCLEOTIDE SEQUENCE [LARGE SCALE GENOMIC DNA]</scope>
    <source>
        <strain evidence="8">SURF_17</strain>
    </source>
</reference>
<evidence type="ECO:0000313" key="8">
    <source>
        <dbReference type="EMBL" id="RJP73818.1"/>
    </source>
</evidence>
<dbReference type="SUPFAM" id="SSF51445">
    <property type="entry name" value="(Trans)glycosidases"/>
    <property type="match status" value="1"/>
</dbReference>
<dbReference type="InterPro" id="IPR050887">
    <property type="entry name" value="Beta-mannosidase_GH2"/>
</dbReference>
<keyword evidence="4" id="KW-0378">Hydrolase</keyword>
<gene>
    <name evidence="8" type="ORF">C4532_03910</name>
</gene>
<keyword evidence="5" id="KW-0326">Glycosidase</keyword>
<dbReference type="SUPFAM" id="SSF49785">
    <property type="entry name" value="Galactose-binding domain-like"/>
    <property type="match status" value="1"/>
</dbReference>
<dbReference type="Proteomes" id="UP000285961">
    <property type="component" value="Unassembled WGS sequence"/>
</dbReference>
<dbReference type="EMBL" id="QZKI01000023">
    <property type="protein sequence ID" value="RJP73818.1"/>
    <property type="molecule type" value="Genomic_DNA"/>
</dbReference>
<dbReference type="Pfam" id="PF00703">
    <property type="entry name" value="Glyco_hydro_2"/>
    <property type="match status" value="1"/>
</dbReference>